<comment type="caution">
    <text evidence="5">The sequence shown here is derived from an EMBL/GenBank/DDBJ whole genome shotgun (WGS) entry which is preliminary data.</text>
</comment>
<dbReference type="InterPro" id="IPR057735">
    <property type="entry name" value="UBE2O-like_tSH3-B"/>
</dbReference>
<keyword evidence="2" id="KW-0833">Ubl conjugation pathway</keyword>
<feature type="compositionally biased region" description="Acidic residues" evidence="3">
    <location>
        <begin position="602"/>
        <end position="625"/>
    </location>
</feature>
<keyword evidence="1" id="KW-0808">Transferase</keyword>
<feature type="domain" description="UBC core" evidence="4">
    <location>
        <begin position="865"/>
        <end position="1025"/>
    </location>
</feature>
<name>A0A2V3J630_9FLOR</name>
<organism evidence="5 6">
    <name type="scientific">Gracilariopsis chorda</name>
    <dbReference type="NCBI Taxonomy" id="448386"/>
    <lineage>
        <taxon>Eukaryota</taxon>
        <taxon>Rhodophyta</taxon>
        <taxon>Florideophyceae</taxon>
        <taxon>Rhodymeniophycidae</taxon>
        <taxon>Gracilariales</taxon>
        <taxon>Gracilariaceae</taxon>
        <taxon>Gracilariopsis</taxon>
    </lineage>
</organism>
<evidence type="ECO:0000256" key="3">
    <source>
        <dbReference type="SAM" id="MobiDB-lite"/>
    </source>
</evidence>
<dbReference type="SUPFAM" id="SSF54495">
    <property type="entry name" value="UBC-like"/>
    <property type="match status" value="1"/>
</dbReference>
<evidence type="ECO:0000259" key="4">
    <source>
        <dbReference type="PROSITE" id="PS50127"/>
    </source>
</evidence>
<accession>A0A2V3J630</accession>
<dbReference type="PANTHER" id="PTHR46116:SF15">
    <property type="entry name" value="(E3-INDEPENDENT) E2 UBIQUITIN-CONJUGATING ENZYME"/>
    <property type="match status" value="1"/>
</dbReference>
<feature type="region of interest" description="Disordered" evidence="3">
    <location>
        <begin position="69"/>
        <end position="89"/>
    </location>
</feature>
<sequence length="1114" mass="125296">MAEYFEIFDLVRMPNRSLGLISRLPHSDDSSSEDDSSDEEHVFDAPPGSSRRRRLISSYEDVENIHSADPHLHESPLSPSHPGSSGVPDGFAQVTNFHPVLHKLPDLTLIDRALQRNLAVTNPSRPFQNATVIDVHKQLTVRRISSITNPTILPADAPELFELPQSHLGFFFGIRQGDTVVHSDRIGTVNSYSADVYVVFSDGSLAFVPSHDKQYPLVPADRLTPSYRPIDPNMEGIFYPGQTVKAPPETWSHAAVWLRGAYASIDTAVVTHVRMRDVLVNWVAQNPSSTSPPIHDEFQLDLVPYSELILLNEFRESSWCIGDRGFLVNSHNNRWKNGGVFHATIPFHNEAPRRTHPPHHDHRPHQHHSARTLSDWPADHHLYPSPSSDQHEMPAGRFFMAQRRARRKHTNAEYIETAEDMIPTSTVNPLDVVQIVATKTYVTLRWQDGTIEENVPAVDLRRNDYMDENDFTPGELVMRKEDAALNSHLDNGMDHRRGAIVRVNNAEKTATVQWVNTDPAIKSPWDPQMEEVSVYELVRDDYDYAIGDVVLNFNPKSPNLLMDWVGIIIDQQRGEANVKWLGGETSNVSCADIILVNTATNDNDDDDDDEDDDDSEGEYSEDDNDSGAVQFFAEGGITLGEVRQNGGEVDEPDMNALSDIQLGRFSLLTQLQALMSFRKLKPKLTKASINESVQVALKNALEVVQERKRMRFSSDTLTRDDIAASAAILVTRTVSELHTRAMLHGDSDHSEMHDEESGTLMLRLELQDSLLEAFNILMKSDGEPIVPAQRGQGAVPISSMSVMDVDSQQGKPASPSNLQVETDCVEGDKSHDDGTNTSLQKFDVLDEIHDFHFTRSDEQPNRTQMFLFVVSKEWRRLRTSLPPGILVRVCEQHSNIMRAAIIGSEETPYADTIFFFDILMGVRYPVDPPSVWFWSYGRRLNPNLYEDGKVCLSILGTWDGDDIESWHLKTSNLLRVLLSLQALVFVEEPYYNEAGYGKQRGTPVGENNSRGYNENVFLLCVKHIISTLEKRQTPRDCYEIAQKHYRVAGPKILARCRALVRGDVAEARVCSASKSLEDWKRYSSAGFRKSLEQLLLPLENALNPLLSGASRPTP</sequence>
<dbReference type="Pfam" id="PF23046">
    <property type="entry name" value="tSH3-B_UBE2O"/>
    <property type="match status" value="1"/>
</dbReference>
<dbReference type="EMBL" id="NBIV01000011">
    <property type="protein sequence ID" value="PXF48840.1"/>
    <property type="molecule type" value="Genomic_DNA"/>
</dbReference>
<dbReference type="Pfam" id="PF23043">
    <property type="entry name" value="SH3-B_UBE2O"/>
    <property type="match status" value="1"/>
</dbReference>
<gene>
    <name evidence="5" type="ORF">BWQ96_01396</name>
</gene>
<dbReference type="STRING" id="448386.A0A2V3J630"/>
<feature type="region of interest" description="Disordered" evidence="3">
    <location>
        <begin position="599"/>
        <end position="626"/>
    </location>
</feature>
<keyword evidence="6" id="KW-1185">Reference proteome</keyword>
<dbReference type="PROSITE" id="PS50127">
    <property type="entry name" value="UBC_2"/>
    <property type="match status" value="1"/>
</dbReference>
<dbReference type="InterPro" id="IPR057733">
    <property type="entry name" value="UBE2O-like_SH3-B"/>
</dbReference>
<dbReference type="SMART" id="SM00212">
    <property type="entry name" value="UBCc"/>
    <property type="match status" value="1"/>
</dbReference>
<feature type="region of interest" description="Disordered" evidence="3">
    <location>
        <begin position="351"/>
        <end position="372"/>
    </location>
</feature>
<dbReference type="AlphaFoldDB" id="A0A2V3J630"/>
<dbReference type="GO" id="GO:0061631">
    <property type="term" value="F:ubiquitin conjugating enzyme activity"/>
    <property type="evidence" value="ECO:0007669"/>
    <property type="project" value="TreeGrafter"/>
</dbReference>
<reference evidence="5 6" key="1">
    <citation type="journal article" date="2018" name="Mol. Biol. Evol.">
        <title>Analysis of the draft genome of the red seaweed Gracilariopsis chorda provides insights into genome size evolution in Rhodophyta.</title>
        <authorList>
            <person name="Lee J."/>
            <person name="Yang E.C."/>
            <person name="Graf L."/>
            <person name="Yang J.H."/>
            <person name="Qiu H."/>
            <person name="Zel Zion U."/>
            <person name="Chan C.X."/>
            <person name="Stephens T.G."/>
            <person name="Weber A.P.M."/>
            <person name="Boo G.H."/>
            <person name="Boo S.M."/>
            <person name="Kim K.M."/>
            <person name="Shin Y."/>
            <person name="Jung M."/>
            <person name="Lee S.J."/>
            <person name="Yim H.S."/>
            <person name="Lee J.H."/>
            <person name="Bhattacharya D."/>
            <person name="Yoon H.S."/>
        </authorList>
    </citation>
    <scope>NUCLEOTIDE SEQUENCE [LARGE SCALE GENOMIC DNA]</scope>
    <source>
        <strain evidence="5 6">SKKU-2015</strain>
        <tissue evidence="5">Whole body</tissue>
    </source>
</reference>
<feature type="region of interest" description="Disordered" evidence="3">
    <location>
        <begin position="22"/>
        <end position="54"/>
    </location>
</feature>
<dbReference type="OrthoDB" id="5871at2759"/>
<dbReference type="PANTHER" id="PTHR46116">
    <property type="entry name" value="(E3-INDEPENDENT) E2 UBIQUITIN-CONJUGATING ENZYME"/>
    <property type="match status" value="1"/>
</dbReference>
<proteinExistence type="predicted"/>
<dbReference type="Gene3D" id="3.10.110.10">
    <property type="entry name" value="Ubiquitin Conjugating Enzyme"/>
    <property type="match status" value="1"/>
</dbReference>
<dbReference type="CDD" id="cd23837">
    <property type="entry name" value="UBCc_UBE2O"/>
    <property type="match status" value="1"/>
</dbReference>
<evidence type="ECO:0000313" key="6">
    <source>
        <dbReference type="Proteomes" id="UP000247409"/>
    </source>
</evidence>
<evidence type="ECO:0000313" key="5">
    <source>
        <dbReference type="EMBL" id="PXF48840.1"/>
    </source>
</evidence>
<feature type="compositionally biased region" description="Basic residues" evidence="3">
    <location>
        <begin position="354"/>
        <end position="370"/>
    </location>
</feature>
<dbReference type="Proteomes" id="UP000247409">
    <property type="component" value="Unassembled WGS sequence"/>
</dbReference>
<evidence type="ECO:0000256" key="2">
    <source>
        <dbReference type="ARBA" id="ARBA00022786"/>
    </source>
</evidence>
<dbReference type="Pfam" id="PF00179">
    <property type="entry name" value="UQ_con"/>
    <property type="match status" value="1"/>
</dbReference>
<protein>
    <submittedName>
        <fullName evidence="5">Putative ubiquitin-conjugating enzyme E2 23</fullName>
    </submittedName>
</protein>
<dbReference type="InterPro" id="IPR000608">
    <property type="entry name" value="UBC"/>
</dbReference>
<dbReference type="InterPro" id="IPR016135">
    <property type="entry name" value="UBQ-conjugating_enzyme/RWD"/>
</dbReference>
<feature type="compositionally biased region" description="Low complexity" evidence="3">
    <location>
        <begin position="75"/>
        <end position="88"/>
    </location>
</feature>
<evidence type="ECO:0000256" key="1">
    <source>
        <dbReference type="ARBA" id="ARBA00022679"/>
    </source>
</evidence>